<evidence type="ECO:0000313" key="2">
    <source>
        <dbReference type="Proteomes" id="UP001054945"/>
    </source>
</evidence>
<proteinExistence type="predicted"/>
<protein>
    <submittedName>
        <fullName evidence="1">Uncharacterized protein</fullName>
    </submittedName>
</protein>
<dbReference type="Proteomes" id="UP001054945">
    <property type="component" value="Unassembled WGS sequence"/>
</dbReference>
<dbReference type="AlphaFoldDB" id="A0AAV4SLS5"/>
<accession>A0AAV4SLS5</accession>
<organism evidence="1 2">
    <name type="scientific">Caerostris extrusa</name>
    <name type="common">Bark spider</name>
    <name type="synonym">Caerostris bankana</name>
    <dbReference type="NCBI Taxonomy" id="172846"/>
    <lineage>
        <taxon>Eukaryota</taxon>
        <taxon>Metazoa</taxon>
        <taxon>Ecdysozoa</taxon>
        <taxon>Arthropoda</taxon>
        <taxon>Chelicerata</taxon>
        <taxon>Arachnida</taxon>
        <taxon>Araneae</taxon>
        <taxon>Araneomorphae</taxon>
        <taxon>Entelegynae</taxon>
        <taxon>Araneoidea</taxon>
        <taxon>Araneidae</taxon>
        <taxon>Caerostris</taxon>
    </lineage>
</organism>
<evidence type="ECO:0000313" key="1">
    <source>
        <dbReference type="EMBL" id="GIY35338.1"/>
    </source>
</evidence>
<sequence length="67" mass="7404">MAVLEDGDTDEIPACLTKVGCIVTALTEKATSRSCSSTTLLLTIGEWKECRKTGMLWKHIKTQMTRT</sequence>
<gene>
    <name evidence="1" type="ORF">CEXT_443981</name>
</gene>
<dbReference type="EMBL" id="BPLR01009895">
    <property type="protein sequence ID" value="GIY35338.1"/>
    <property type="molecule type" value="Genomic_DNA"/>
</dbReference>
<reference evidence="1 2" key="1">
    <citation type="submission" date="2021-06" db="EMBL/GenBank/DDBJ databases">
        <title>Caerostris extrusa draft genome.</title>
        <authorList>
            <person name="Kono N."/>
            <person name="Arakawa K."/>
        </authorList>
    </citation>
    <scope>NUCLEOTIDE SEQUENCE [LARGE SCALE GENOMIC DNA]</scope>
</reference>
<keyword evidence="2" id="KW-1185">Reference proteome</keyword>
<name>A0AAV4SLS5_CAEEX</name>
<comment type="caution">
    <text evidence="1">The sequence shown here is derived from an EMBL/GenBank/DDBJ whole genome shotgun (WGS) entry which is preliminary data.</text>
</comment>